<evidence type="ECO:0000313" key="3">
    <source>
        <dbReference type="Proteomes" id="UP000653730"/>
    </source>
</evidence>
<gene>
    <name evidence="2" type="ORF">IBL28_21320</name>
</gene>
<comment type="caution">
    <text evidence="2">The sequence shown here is derived from an EMBL/GenBank/DDBJ whole genome shotgun (WGS) entry which is preliminary data.</text>
</comment>
<sequence>MKKLIKISIVAVVMFMAGTAGARTGDLDVSLEVKGYKGKTVSFVVSNVQNSVGLSLIDGEDRILYSENIEVNGEYRRTYNFDKLPEGEYFLEVEGATKVKRYPVVVDRYTAKLYYNNKSEMFKPIVSVRNNVVYVNLLSLDRSELHVEVYDANDTLLHEDTLKGSYELGKMYDFSNVDGTYTLVLTHKNKTFVEHIKTTKS</sequence>
<dbReference type="AlphaFoldDB" id="A0A926Q5Z7"/>
<dbReference type="Proteomes" id="UP000653730">
    <property type="component" value="Unassembled WGS sequence"/>
</dbReference>
<name>A0A926Q5Z7_9FLAO</name>
<protein>
    <recommendedName>
        <fullName evidence="4">Por secretion system C-terminal sorting domain-containing protein</fullName>
    </recommendedName>
</protein>
<keyword evidence="1" id="KW-0732">Signal</keyword>
<feature type="chain" id="PRO_5036804249" description="Por secretion system C-terminal sorting domain-containing protein" evidence="1">
    <location>
        <begin position="23"/>
        <end position="201"/>
    </location>
</feature>
<evidence type="ECO:0000256" key="1">
    <source>
        <dbReference type="SAM" id="SignalP"/>
    </source>
</evidence>
<accession>A0A926Q5Z7</accession>
<feature type="signal peptide" evidence="1">
    <location>
        <begin position="1"/>
        <end position="22"/>
    </location>
</feature>
<dbReference type="RefSeq" id="WP_187967636.1">
    <property type="nucleotide sequence ID" value="NZ_JACVDC010000127.1"/>
</dbReference>
<proteinExistence type="predicted"/>
<keyword evidence="3" id="KW-1185">Reference proteome</keyword>
<evidence type="ECO:0008006" key="4">
    <source>
        <dbReference type="Google" id="ProtNLM"/>
    </source>
</evidence>
<evidence type="ECO:0000313" key="2">
    <source>
        <dbReference type="EMBL" id="MBC9798520.1"/>
    </source>
</evidence>
<reference evidence="2 3" key="1">
    <citation type="submission" date="2020-09" db="EMBL/GenBank/DDBJ databases">
        <title>Sinomicrobium weinanense sp. nov., a halophilic bacteria isolated from saline-alkali soil.</title>
        <authorList>
            <person name="Wu P."/>
            <person name="Ren H."/>
            <person name="Mei Y."/>
            <person name="Liang Y."/>
            <person name="Chen Z."/>
        </authorList>
    </citation>
    <scope>NUCLEOTIDE SEQUENCE [LARGE SCALE GENOMIC DNA]</scope>
    <source>
        <strain evidence="2 3">FJxs</strain>
    </source>
</reference>
<organism evidence="2 3">
    <name type="scientific">Sinomicrobium weinanense</name>
    <dbReference type="NCBI Taxonomy" id="2842200"/>
    <lineage>
        <taxon>Bacteria</taxon>
        <taxon>Pseudomonadati</taxon>
        <taxon>Bacteroidota</taxon>
        <taxon>Flavobacteriia</taxon>
        <taxon>Flavobacteriales</taxon>
        <taxon>Flavobacteriaceae</taxon>
        <taxon>Sinomicrobium</taxon>
    </lineage>
</organism>
<dbReference type="EMBL" id="JACVDC010000127">
    <property type="protein sequence ID" value="MBC9798520.1"/>
    <property type="molecule type" value="Genomic_DNA"/>
</dbReference>